<sequence>MVKYGHNEMDLIEFFVVLPWTTSRLGGQSCHESVVIGSENLVNIDVSMGSDKFEKLSEDGFIEGHSSDEENCLSQMYESIVDNEWKPNLNGSVSLKVGNTFESVALLREVMVKYAIQEGFELNRIKNDGVRYIKGKHECQIKSVNKDATAPWIAKVCAGLIQTNPGVGVNVIRSADHIACYGKLLKYAHILMKMNRGACVKVKVDRPLSNSPIFQRFFLSFPALKVGYLTGCRPFIGLDGCHLKGPYRGVLLSAIALDTDSGIFPLAFCICEVENYDSWGYFLSLLYEFIGADDHRPVTIISDRQKGLLCGLEKYWPNASTRYCARHIFANLKCKFPGLNVMGFFWKACRATNQYDFERAMSQIRAKDQNCYEWLRKIPPAQWSRSGFDHHVKSDHVTNTMTESFNKWVDEVRDKPVLTILEHIRRQLMVRMLKKYQLGETWQDHLTPYARERLNQSSNEARRIKVFGGRGELFECCQAGYRNFLVHIIDGTCECGMWQVSGVPCKHAVAAILHKGGQPENYVHHYLTKESFMMTYMGTINPIPDECAWPEVEAEPSPDVVVPVKVRPPDIKALVGRPKKKRMHLPAQLEWLEDCG</sequence>
<dbReference type="Proteomes" id="UP000829398">
    <property type="component" value="Chromosome 5"/>
</dbReference>
<protein>
    <submittedName>
        <fullName evidence="1">SWIM-type domain-containing protein</fullName>
    </submittedName>
</protein>
<evidence type="ECO:0000313" key="2">
    <source>
        <dbReference type="Proteomes" id="UP000829398"/>
    </source>
</evidence>
<reference evidence="2" key="1">
    <citation type="journal article" date="2023" name="Hortic. Res.">
        <title>A chromosome-level phased genome enabling allele-level studies in sweet orange: a case study on citrus Huanglongbing tolerance.</title>
        <authorList>
            <person name="Wu B."/>
            <person name="Yu Q."/>
            <person name="Deng Z."/>
            <person name="Duan Y."/>
            <person name="Luo F."/>
            <person name="Gmitter F. Jr."/>
        </authorList>
    </citation>
    <scope>NUCLEOTIDE SEQUENCE [LARGE SCALE GENOMIC DNA]</scope>
    <source>
        <strain evidence="2">cv. Valencia</strain>
    </source>
</reference>
<organism evidence="1 2">
    <name type="scientific">Citrus sinensis</name>
    <name type="common">Sweet orange</name>
    <name type="synonym">Citrus aurantium var. sinensis</name>
    <dbReference type="NCBI Taxonomy" id="2711"/>
    <lineage>
        <taxon>Eukaryota</taxon>
        <taxon>Viridiplantae</taxon>
        <taxon>Streptophyta</taxon>
        <taxon>Embryophyta</taxon>
        <taxon>Tracheophyta</taxon>
        <taxon>Spermatophyta</taxon>
        <taxon>Magnoliopsida</taxon>
        <taxon>eudicotyledons</taxon>
        <taxon>Gunneridae</taxon>
        <taxon>Pentapetalae</taxon>
        <taxon>rosids</taxon>
        <taxon>malvids</taxon>
        <taxon>Sapindales</taxon>
        <taxon>Rutaceae</taxon>
        <taxon>Aurantioideae</taxon>
        <taxon>Citrus</taxon>
    </lineage>
</organism>
<evidence type="ECO:0000313" key="1">
    <source>
        <dbReference type="EMBL" id="KAH9751785.1"/>
    </source>
</evidence>
<proteinExistence type="predicted"/>
<comment type="caution">
    <text evidence="1">The sequence shown here is derived from an EMBL/GenBank/DDBJ whole genome shotgun (WGS) entry which is preliminary data.</text>
</comment>
<gene>
    <name evidence="1" type="ORF">KPL71_014435</name>
</gene>
<accession>A0ACB8KBK1</accession>
<dbReference type="EMBL" id="CM039174">
    <property type="protein sequence ID" value="KAH9751785.1"/>
    <property type="molecule type" value="Genomic_DNA"/>
</dbReference>
<keyword evidence="2" id="KW-1185">Reference proteome</keyword>
<name>A0ACB8KBK1_CITSI</name>